<dbReference type="GO" id="GO:0004020">
    <property type="term" value="F:adenylylsulfate kinase activity"/>
    <property type="evidence" value="ECO:0007669"/>
    <property type="project" value="UniProtKB-EC"/>
</dbReference>
<gene>
    <name evidence="3" type="ORF">AB6M95_06520</name>
</gene>
<keyword evidence="1 3" id="KW-0808">Transferase</keyword>
<proteinExistence type="predicted"/>
<dbReference type="Pfam" id="PF01583">
    <property type="entry name" value="APS_kinase"/>
    <property type="match status" value="1"/>
</dbReference>
<organism evidence="3 4">
    <name type="scientific">Pseudodesulfovibrio karagichevae</name>
    <dbReference type="NCBI Taxonomy" id="3239305"/>
    <lineage>
        <taxon>Bacteria</taxon>
        <taxon>Pseudomonadati</taxon>
        <taxon>Thermodesulfobacteriota</taxon>
        <taxon>Desulfovibrionia</taxon>
        <taxon>Desulfovibrionales</taxon>
        <taxon>Desulfovibrionaceae</taxon>
    </lineage>
</organism>
<dbReference type="InterPro" id="IPR059117">
    <property type="entry name" value="APS_kinase_dom"/>
</dbReference>
<evidence type="ECO:0000313" key="4">
    <source>
        <dbReference type="Proteomes" id="UP001568698"/>
    </source>
</evidence>
<dbReference type="RefSeq" id="WP_371385932.1">
    <property type="nucleotide sequence ID" value="NZ_JBGLYH010000013.1"/>
</dbReference>
<evidence type="ECO:0000313" key="3">
    <source>
        <dbReference type="EMBL" id="MEZ7196396.1"/>
    </source>
</evidence>
<name>A0ABV4K0C5_9BACT</name>
<reference evidence="3 4" key="1">
    <citation type="submission" date="2024-08" db="EMBL/GenBank/DDBJ databases">
        <title>Sulfate-reducing bacteria isolated from formation water of the oil field in Kazakhstan and description of Pseudodesulfovibrio sp.</title>
        <authorList>
            <person name="Bidzhieva S.K."/>
            <person name="Tourova T.P."/>
            <person name="Grouzdev D.S."/>
            <person name="Beletsky A.V."/>
            <person name="Sokolova D.S."/>
            <person name="Samigullina S.R."/>
            <person name="Poltaraus A.B."/>
            <person name="Avtukh A.N."/>
            <person name="Tereshina V.M."/>
            <person name="Zhaparov N.S."/>
            <person name="Mardanov A.V."/>
            <person name="Nazina T.N."/>
        </authorList>
    </citation>
    <scope>NUCLEOTIDE SEQUENCE [LARGE SCALE GENOMIC DNA]</scope>
    <source>
        <strain evidence="3 4">9FUS</strain>
    </source>
</reference>
<dbReference type="Proteomes" id="UP001568698">
    <property type="component" value="Unassembled WGS sequence"/>
</dbReference>
<evidence type="ECO:0000259" key="2">
    <source>
        <dbReference type="Pfam" id="PF01583"/>
    </source>
</evidence>
<comment type="caution">
    <text evidence="3">The sequence shown here is derived from an EMBL/GenBank/DDBJ whole genome shotgun (WGS) entry which is preliminary data.</text>
</comment>
<dbReference type="EC" id="2.7.1.25" evidence="3"/>
<feature type="domain" description="APS kinase" evidence="2">
    <location>
        <begin position="8"/>
        <end position="123"/>
    </location>
</feature>
<protein>
    <submittedName>
        <fullName evidence="3">Adenylyl-sulfate kinase</fullName>
        <ecNumber evidence="3">2.7.1.25</ecNumber>
    </submittedName>
</protein>
<dbReference type="Gene3D" id="3.40.50.300">
    <property type="entry name" value="P-loop containing nucleotide triphosphate hydrolases"/>
    <property type="match status" value="1"/>
</dbReference>
<dbReference type="InterPro" id="IPR027417">
    <property type="entry name" value="P-loop_NTPase"/>
</dbReference>
<keyword evidence="4" id="KW-1185">Reference proteome</keyword>
<keyword evidence="3" id="KW-0418">Kinase</keyword>
<dbReference type="SUPFAM" id="SSF52540">
    <property type="entry name" value="P-loop containing nucleoside triphosphate hydrolases"/>
    <property type="match status" value="1"/>
</dbReference>
<sequence length="195" mass="21486">MAERSGDGWAVWVVGLPGSGKSTLARGLRDALGERGVDVVLLQMDERRKAYFPEPEYTGEEREAAYRMFAEEAAGLTCEGRNVIMDGSAHRVSMRRIAREKISRFAEIFVACDLETAMAREAARPAGKVMADLYRKALLRKETGREFDGLGAVIGVDAPFELDPLAEFVIDNSGLSKEETLGKTLHFVDTWLASV</sequence>
<evidence type="ECO:0000256" key="1">
    <source>
        <dbReference type="ARBA" id="ARBA00022679"/>
    </source>
</evidence>
<dbReference type="EMBL" id="JBGLYH010000013">
    <property type="protein sequence ID" value="MEZ7196396.1"/>
    <property type="molecule type" value="Genomic_DNA"/>
</dbReference>
<accession>A0ABV4K0C5</accession>